<dbReference type="CDD" id="cd16664">
    <property type="entry name" value="RING-Ubox_PUB"/>
    <property type="match status" value="1"/>
</dbReference>
<evidence type="ECO:0000256" key="1">
    <source>
        <dbReference type="ARBA" id="ARBA00000900"/>
    </source>
</evidence>
<keyword evidence="6" id="KW-0677">Repeat</keyword>
<feature type="repeat" description="ARM" evidence="8">
    <location>
        <begin position="552"/>
        <end position="594"/>
    </location>
</feature>
<dbReference type="EMBL" id="JAGKQH010000013">
    <property type="protein sequence ID" value="KAG6583434.1"/>
    <property type="molecule type" value="Genomic_DNA"/>
</dbReference>
<dbReference type="FunFam" id="1.20.930.20:FF:000002">
    <property type="entry name" value="RING-type E3 ubiquitin transferase"/>
    <property type="match status" value="1"/>
</dbReference>
<feature type="region of interest" description="Disordered" evidence="9">
    <location>
        <begin position="385"/>
        <end position="410"/>
    </location>
</feature>
<evidence type="ECO:0000256" key="6">
    <source>
        <dbReference type="ARBA" id="ARBA00022737"/>
    </source>
</evidence>
<keyword evidence="7" id="KW-0833">Ubl conjugation pathway</keyword>
<evidence type="ECO:0000256" key="2">
    <source>
        <dbReference type="ARBA" id="ARBA00003861"/>
    </source>
</evidence>
<accession>A0AAV6MM28</accession>
<feature type="compositionally biased region" description="Polar residues" evidence="9">
    <location>
        <begin position="392"/>
        <end position="406"/>
    </location>
</feature>
<dbReference type="CDD" id="cd21037">
    <property type="entry name" value="MLKL_NTD"/>
    <property type="match status" value="1"/>
</dbReference>
<proteinExistence type="predicted"/>
<evidence type="ECO:0000256" key="4">
    <source>
        <dbReference type="ARBA" id="ARBA00012483"/>
    </source>
</evidence>
<dbReference type="GO" id="GO:0061630">
    <property type="term" value="F:ubiquitin protein ligase activity"/>
    <property type="evidence" value="ECO:0007669"/>
    <property type="project" value="UniProtKB-EC"/>
</dbReference>
<dbReference type="EC" id="2.3.2.27" evidence="4"/>
<dbReference type="Pfam" id="PF04564">
    <property type="entry name" value="U-box"/>
    <property type="match status" value="1"/>
</dbReference>
<comment type="caution">
    <text evidence="12">The sequence shown here is derived from an EMBL/GenBank/DDBJ whole genome shotgun (WGS) entry which is preliminary data.</text>
</comment>
<evidence type="ECO:0000256" key="8">
    <source>
        <dbReference type="PROSITE-ProRule" id="PRU00259"/>
    </source>
</evidence>
<evidence type="ECO:0000256" key="5">
    <source>
        <dbReference type="ARBA" id="ARBA00022679"/>
    </source>
</evidence>
<dbReference type="FunFam" id="3.30.40.10:FF:000181">
    <property type="entry name" value="RING-type E3 ubiquitin transferase"/>
    <property type="match status" value="1"/>
</dbReference>
<comment type="pathway">
    <text evidence="3">Protein modification; protein ubiquitination.</text>
</comment>
<feature type="domain" description="U-box" evidence="11">
    <location>
        <begin position="413"/>
        <end position="487"/>
    </location>
</feature>
<dbReference type="InterPro" id="IPR003613">
    <property type="entry name" value="Ubox_domain"/>
</dbReference>
<feature type="compositionally biased region" description="Polar residues" evidence="9">
    <location>
        <begin position="809"/>
        <end position="826"/>
    </location>
</feature>
<dbReference type="SMART" id="SM00185">
    <property type="entry name" value="ARM"/>
    <property type="match status" value="6"/>
</dbReference>
<dbReference type="FunFam" id="1.25.10.10:FF:000082">
    <property type="entry name" value="RING-type E3 ubiquitin transferase"/>
    <property type="match status" value="1"/>
</dbReference>
<evidence type="ECO:0000256" key="7">
    <source>
        <dbReference type="ARBA" id="ARBA00022786"/>
    </source>
</evidence>
<dbReference type="InterPro" id="IPR058678">
    <property type="entry name" value="ARM_PUB"/>
</dbReference>
<feature type="region of interest" description="Disordered" evidence="9">
    <location>
        <begin position="804"/>
        <end position="826"/>
    </location>
</feature>
<dbReference type="Pfam" id="PF25368">
    <property type="entry name" value="PUB10_N"/>
    <property type="match status" value="1"/>
</dbReference>
<keyword evidence="13" id="KW-1185">Reference proteome</keyword>
<dbReference type="InterPro" id="IPR057623">
    <property type="entry name" value="PUB12-19-like_N"/>
</dbReference>
<organism evidence="12 13">
    <name type="scientific">Cucurbita argyrosperma subsp. sororia</name>
    <dbReference type="NCBI Taxonomy" id="37648"/>
    <lineage>
        <taxon>Eukaryota</taxon>
        <taxon>Viridiplantae</taxon>
        <taxon>Streptophyta</taxon>
        <taxon>Embryophyta</taxon>
        <taxon>Tracheophyta</taxon>
        <taxon>Spermatophyta</taxon>
        <taxon>Magnoliopsida</taxon>
        <taxon>eudicotyledons</taxon>
        <taxon>Gunneridae</taxon>
        <taxon>Pentapetalae</taxon>
        <taxon>rosids</taxon>
        <taxon>fabids</taxon>
        <taxon>Cucurbitales</taxon>
        <taxon>Cucurbitaceae</taxon>
        <taxon>Cucurbiteae</taxon>
        <taxon>Cucurbita</taxon>
    </lineage>
</organism>
<protein>
    <recommendedName>
        <fullName evidence="4">RING-type E3 ubiquitin transferase</fullName>
        <ecNumber evidence="4">2.3.2.27</ecNumber>
    </recommendedName>
</protein>
<keyword evidence="10" id="KW-0472">Membrane</keyword>
<dbReference type="Proteomes" id="UP000685013">
    <property type="component" value="Chromosome 13"/>
</dbReference>
<dbReference type="AlphaFoldDB" id="A0AAV6MM28"/>
<evidence type="ECO:0000256" key="3">
    <source>
        <dbReference type="ARBA" id="ARBA00004906"/>
    </source>
</evidence>
<reference evidence="12 13" key="1">
    <citation type="journal article" date="2021" name="Hortic Res">
        <title>The domestication of Cucurbita argyrosperma as revealed by the genome of its wild relative.</title>
        <authorList>
            <person name="Barrera-Redondo J."/>
            <person name="Sanchez-de la Vega G."/>
            <person name="Aguirre-Liguori J.A."/>
            <person name="Castellanos-Morales G."/>
            <person name="Gutierrez-Guerrero Y.T."/>
            <person name="Aguirre-Dugua X."/>
            <person name="Aguirre-Planter E."/>
            <person name="Tenaillon M.I."/>
            <person name="Lira-Saade R."/>
            <person name="Eguiarte L.E."/>
        </authorList>
    </citation>
    <scope>NUCLEOTIDE SEQUENCE [LARGE SCALE GENOMIC DNA]</scope>
    <source>
        <strain evidence="12">JBR-2021</strain>
    </source>
</reference>
<evidence type="ECO:0000256" key="9">
    <source>
        <dbReference type="SAM" id="MobiDB-lite"/>
    </source>
</evidence>
<feature type="transmembrane region" description="Helical" evidence="10">
    <location>
        <begin position="85"/>
        <end position="104"/>
    </location>
</feature>
<name>A0AAV6MM28_9ROSI</name>
<keyword evidence="10" id="KW-0812">Transmembrane</keyword>
<dbReference type="Pfam" id="PF25598">
    <property type="entry name" value="ARM_PUB"/>
    <property type="match status" value="1"/>
</dbReference>
<dbReference type="PROSITE" id="PS51698">
    <property type="entry name" value="U_BOX"/>
    <property type="match status" value="1"/>
</dbReference>
<comment type="function">
    <text evidence="2">Functions as an E3 ubiquitin ligase.</text>
</comment>
<evidence type="ECO:0000313" key="12">
    <source>
        <dbReference type="EMBL" id="KAG6583434.1"/>
    </source>
</evidence>
<dbReference type="PANTHER" id="PTHR23315">
    <property type="entry name" value="U BOX DOMAIN-CONTAINING"/>
    <property type="match status" value="1"/>
</dbReference>
<dbReference type="SMART" id="SM00504">
    <property type="entry name" value="Ubox"/>
    <property type="match status" value="1"/>
</dbReference>
<sequence length="826" mass="90373">MAADHLYRFRGAHSDDGGYKIAFISQLPQYDAGRLQSEPSRRLNQLMDVPSDLATCHCQICLIHGQFSTTRYPPLHVDPVSVRHCFIIIIIITITITITTSFSICNGDFSDLPFLASLLKLLVESLKISVVVRFRQIFCCLKLSFTVRSDWESFCGMEEENGALIQSLIDVVNEIAWISDFRHTVKKQYCNLSRRLKLLIPMFEEIRDSKEPVPEDTLKALVLLKEALESAKKLLRFGSEGSKIFLAIEREQIMNKFHEVTARLEQALEGIAYDKLDISDEVKEQVELVLAQFRRAKGRADVPDSELLDDISALYNTSNDSSIDQDRLRRLSEKLQLLGISDLAQESIALHEMVTATDGDPGQSIEKMAGLLKKIKDFVQTENLEMDDPGTEKNSPASCSGQISNEKNNKAPIIPDDFRCPISLELMRDPVIVSTGQTYERSCIEKWLESGHGTCPKTQQKLSSTTLTPNYVLRSLIAQWCEANGIEPPKRPSSARPCRSSSSCSPAERTKIDILLCKLASGNPEDQRSAAGEIRLLAKRNADNRVAIAEAGAIPLLVGLLSTPDSRVQEHAVTALLNLSICEDNKGSIISSGAVPGIVLVLKKGSMEARENAAATLFSLSVVDENKVRIGASGAIPPLVTLLSEGTQRGKKDAATALFNLCIYQGNKGKAVRAGVVPTLMQLLTEPGTGMVDEALAILAILASHSEGKAAIGSAKAVPVLVDVIGTGSPRNRENAAAVLVHLCSGDEQHLVEARDLGVMSSLIDLARSGTDRGKRKAAQLLERMNRLFEHAAHPEEIRVLRLQAPESRPQNQASQSTSTTEVVGS</sequence>
<dbReference type="PROSITE" id="PS50176">
    <property type="entry name" value="ARM_REPEAT"/>
    <property type="match status" value="2"/>
</dbReference>
<feature type="non-terminal residue" evidence="12">
    <location>
        <position position="1"/>
    </location>
</feature>
<gene>
    <name evidence="12" type="primary">PUB13</name>
    <name evidence="12" type="ORF">SDJN03_19366</name>
</gene>
<comment type="catalytic activity">
    <reaction evidence="1">
        <text>S-ubiquitinyl-[E2 ubiquitin-conjugating enzyme]-L-cysteine + [acceptor protein]-L-lysine = [E2 ubiquitin-conjugating enzyme]-L-cysteine + N(6)-ubiquitinyl-[acceptor protein]-L-lysine.</text>
        <dbReference type="EC" id="2.3.2.27"/>
    </reaction>
</comment>
<evidence type="ECO:0000313" key="13">
    <source>
        <dbReference type="Proteomes" id="UP000685013"/>
    </source>
</evidence>
<evidence type="ECO:0000259" key="11">
    <source>
        <dbReference type="PROSITE" id="PS51698"/>
    </source>
</evidence>
<dbReference type="GO" id="GO:0016567">
    <property type="term" value="P:protein ubiquitination"/>
    <property type="evidence" value="ECO:0007669"/>
    <property type="project" value="InterPro"/>
</dbReference>
<keyword evidence="5" id="KW-0808">Transferase</keyword>
<keyword evidence="10" id="KW-1133">Transmembrane helix</keyword>
<dbReference type="InterPro" id="IPR000225">
    <property type="entry name" value="Armadillo"/>
</dbReference>
<feature type="repeat" description="ARM" evidence="8">
    <location>
        <begin position="675"/>
        <end position="717"/>
    </location>
</feature>
<dbReference type="InterPro" id="IPR045210">
    <property type="entry name" value="RING-Ubox_PUB"/>
</dbReference>
<dbReference type="PANTHER" id="PTHR23315:SF275">
    <property type="entry name" value="U-BOX DOMAIN-CONTAINING PROTEIN 13"/>
    <property type="match status" value="1"/>
</dbReference>
<dbReference type="InterPro" id="IPR059179">
    <property type="entry name" value="MLKL-like_MCAfunc"/>
</dbReference>
<evidence type="ECO:0000256" key="10">
    <source>
        <dbReference type="SAM" id="Phobius"/>
    </source>
</evidence>